<dbReference type="GO" id="GO:0000105">
    <property type="term" value="P:L-histidine biosynthetic process"/>
    <property type="evidence" value="ECO:0007669"/>
    <property type="project" value="UniProtKB-UniRule"/>
</dbReference>
<comment type="pathway">
    <text evidence="2 10">Amino-acid biosynthesis; L-histidine biosynthesis; L-histidine from 5-phospho-alpha-D-ribose 1-diphosphate: step 2/9.</text>
</comment>
<dbReference type="EC" id="3.6.1.31" evidence="3 10"/>
<dbReference type="EMBL" id="CP134879">
    <property type="protein sequence ID" value="WNM25804.1"/>
    <property type="molecule type" value="Genomic_DNA"/>
</dbReference>
<keyword evidence="9 10" id="KW-0368">Histidine biosynthesis</keyword>
<dbReference type="RefSeq" id="WP_313501301.1">
    <property type="nucleotide sequence ID" value="NZ_CP134879.1"/>
</dbReference>
<name>A0AA96FFV8_9MICO</name>
<gene>
    <name evidence="10" type="primary">hisE</name>
    <name evidence="11" type="ORF">RN606_06550</name>
    <name evidence="12" type="ORF">RN607_06755</name>
</gene>
<evidence type="ECO:0000313" key="11">
    <source>
        <dbReference type="EMBL" id="WNM25804.1"/>
    </source>
</evidence>
<evidence type="ECO:0000256" key="1">
    <source>
        <dbReference type="ARBA" id="ARBA00001460"/>
    </source>
</evidence>
<evidence type="ECO:0000256" key="6">
    <source>
        <dbReference type="ARBA" id="ARBA00022741"/>
    </source>
</evidence>
<dbReference type="SUPFAM" id="SSF101386">
    <property type="entry name" value="all-alpha NTP pyrophosphatases"/>
    <property type="match status" value="1"/>
</dbReference>
<evidence type="ECO:0000313" key="12">
    <source>
        <dbReference type="EMBL" id="WNM28699.1"/>
    </source>
</evidence>
<dbReference type="Proteomes" id="UP001304125">
    <property type="component" value="Chromosome"/>
</dbReference>
<evidence type="ECO:0000256" key="10">
    <source>
        <dbReference type="HAMAP-Rule" id="MF_01020"/>
    </source>
</evidence>
<dbReference type="PANTHER" id="PTHR42945:SF1">
    <property type="entry name" value="HISTIDINE BIOSYNTHESIS BIFUNCTIONAL PROTEIN HIS7"/>
    <property type="match status" value="1"/>
</dbReference>
<proteinExistence type="inferred from homology"/>
<dbReference type="Gene3D" id="1.10.287.1080">
    <property type="entry name" value="MazG-like"/>
    <property type="match status" value="1"/>
</dbReference>
<evidence type="ECO:0000256" key="8">
    <source>
        <dbReference type="ARBA" id="ARBA00022840"/>
    </source>
</evidence>
<keyword evidence="6 10" id="KW-0547">Nucleotide-binding</keyword>
<dbReference type="EMBL" id="CP134880">
    <property type="protein sequence ID" value="WNM28699.1"/>
    <property type="molecule type" value="Genomic_DNA"/>
</dbReference>
<keyword evidence="5 10" id="KW-0028">Amino-acid biosynthesis</keyword>
<keyword evidence="8 10" id="KW-0067">ATP-binding</keyword>
<evidence type="ECO:0000256" key="4">
    <source>
        <dbReference type="ARBA" id="ARBA00013336"/>
    </source>
</evidence>
<keyword evidence="13" id="KW-1185">Reference proteome</keyword>
<dbReference type="InterPro" id="IPR021130">
    <property type="entry name" value="PRib-ATP_PPHydrolase-like"/>
</dbReference>
<dbReference type="AlphaFoldDB" id="A0AA96FFV8"/>
<evidence type="ECO:0000313" key="13">
    <source>
        <dbReference type="Proteomes" id="UP001304125"/>
    </source>
</evidence>
<dbReference type="KEGG" id="dcp:RN607_06755"/>
<dbReference type="GO" id="GO:0005524">
    <property type="term" value="F:ATP binding"/>
    <property type="evidence" value="ECO:0007669"/>
    <property type="project" value="UniProtKB-KW"/>
</dbReference>
<accession>A0AA96F9Q4</accession>
<dbReference type="Pfam" id="PF01503">
    <property type="entry name" value="PRA-PH"/>
    <property type="match status" value="1"/>
</dbReference>
<dbReference type="NCBIfam" id="TIGR03188">
    <property type="entry name" value="histidine_hisI"/>
    <property type="match status" value="1"/>
</dbReference>
<evidence type="ECO:0000256" key="7">
    <source>
        <dbReference type="ARBA" id="ARBA00022801"/>
    </source>
</evidence>
<keyword evidence="10" id="KW-0963">Cytoplasm</keyword>
<dbReference type="NCBIfam" id="NF001610">
    <property type="entry name" value="PRK00400.1-1"/>
    <property type="match status" value="1"/>
</dbReference>
<dbReference type="Proteomes" id="UP001303408">
    <property type="component" value="Chromosome"/>
</dbReference>
<evidence type="ECO:0000256" key="2">
    <source>
        <dbReference type="ARBA" id="ARBA00005204"/>
    </source>
</evidence>
<evidence type="ECO:0000256" key="5">
    <source>
        <dbReference type="ARBA" id="ARBA00022605"/>
    </source>
</evidence>
<comment type="subcellular location">
    <subcellularLocation>
        <location evidence="10">Cytoplasm</location>
    </subcellularLocation>
</comment>
<reference evidence="12 13" key="1">
    <citation type="submission" date="2023-09" db="EMBL/GenBank/DDBJ databases">
        <title>Demequina sp. a novel bacteria isolated from Capsicum annuum.</title>
        <authorList>
            <person name="Humaira Z."/>
            <person name="Lee J."/>
            <person name="Cho D."/>
        </authorList>
    </citation>
    <scope>NUCLEOTIDE SEQUENCE</scope>
    <source>
        <strain evidence="11 13">OYTSA14</strain>
        <strain evidence="12">PMTSA13</strain>
    </source>
</reference>
<dbReference type="PANTHER" id="PTHR42945">
    <property type="entry name" value="HISTIDINE BIOSYNTHESIS BIFUNCTIONAL PROTEIN"/>
    <property type="match status" value="1"/>
</dbReference>
<organism evidence="12">
    <name type="scientific">Demequina capsici</name>
    <dbReference type="NCBI Taxonomy" id="3075620"/>
    <lineage>
        <taxon>Bacteria</taxon>
        <taxon>Bacillati</taxon>
        <taxon>Actinomycetota</taxon>
        <taxon>Actinomycetes</taxon>
        <taxon>Micrococcales</taxon>
        <taxon>Demequinaceae</taxon>
        <taxon>Demequina</taxon>
    </lineage>
</organism>
<dbReference type="HAMAP" id="MF_01020">
    <property type="entry name" value="HisE"/>
    <property type="match status" value="1"/>
</dbReference>
<keyword evidence="7 10" id="KW-0378">Hydrolase</keyword>
<dbReference type="InterPro" id="IPR008179">
    <property type="entry name" value="HisE"/>
</dbReference>
<comment type="catalytic activity">
    <reaction evidence="1 10">
        <text>1-(5-phospho-beta-D-ribosyl)-ATP + H2O = 1-(5-phospho-beta-D-ribosyl)-5'-AMP + diphosphate + H(+)</text>
        <dbReference type="Rhea" id="RHEA:22828"/>
        <dbReference type="ChEBI" id="CHEBI:15377"/>
        <dbReference type="ChEBI" id="CHEBI:15378"/>
        <dbReference type="ChEBI" id="CHEBI:33019"/>
        <dbReference type="ChEBI" id="CHEBI:59457"/>
        <dbReference type="ChEBI" id="CHEBI:73183"/>
        <dbReference type="EC" id="3.6.1.31"/>
    </reaction>
</comment>
<dbReference type="GO" id="GO:0005737">
    <property type="term" value="C:cytoplasm"/>
    <property type="evidence" value="ECO:0007669"/>
    <property type="project" value="UniProtKB-SubCell"/>
</dbReference>
<sequence length="87" mass="9649">MKTFEELFAELSARAAERPEGSGTVALLDKGVHAIGKKLVEEAAESWMAAEFQSDDEAAEEISQLLYHAQVMMIAKGLTLQDVYRYL</sequence>
<accession>A0AA96FFV8</accession>
<evidence type="ECO:0000256" key="9">
    <source>
        <dbReference type="ARBA" id="ARBA00023102"/>
    </source>
</evidence>
<dbReference type="GO" id="GO:0004636">
    <property type="term" value="F:phosphoribosyl-ATP diphosphatase activity"/>
    <property type="evidence" value="ECO:0007669"/>
    <property type="project" value="UniProtKB-UniRule"/>
</dbReference>
<evidence type="ECO:0000256" key="3">
    <source>
        <dbReference type="ARBA" id="ARBA00012414"/>
    </source>
</evidence>
<comment type="similarity">
    <text evidence="10">Belongs to the PRA-PH family.</text>
</comment>
<dbReference type="CDD" id="cd11547">
    <property type="entry name" value="NTP-PPase_HisE"/>
    <property type="match status" value="1"/>
</dbReference>
<protein>
    <recommendedName>
        <fullName evidence="4 10">Phosphoribosyl-ATP pyrophosphatase</fullName>
        <shortName evidence="10">PRA-PH</shortName>
        <ecNumber evidence="3 10">3.6.1.31</ecNumber>
    </recommendedName>
</protein>